<dbReference type="PRINTS" id="PR00702">
    <property type="entry name" value="ACRIFLAVINRP"/>
</dbReference>
<dbReference type="KEGG" id="llh:I41_04750"/>
<feature type="transmembrane region" description="Helical" evidence="1">
    <location>
        <begin position="489"/>
        <end position="514"/>
    </location>
</feature>
<proteinExistence type="predicted"/>
<keyword evidence="3" id="KW-1185">Reference proteome</keyword>
<accession>A0A517TSH4</accession>
<gene>
    <name evidence="2" type="primary">czcA_1</name>
    <name evidence="2" type="ORF">I41_04750</name>
</gene>
<dbReference type="PANTHER" id="PTHR32063">
    <property type="match status" value="1"/>
</dbReference>
<dbReference type="EMBL" id="CP036339">
    <property type="protein sequence ID" value="QDT71318.1"/>
    <property type="molecule type" value="Genomic_DNA"/>
</dbReference>
<dbReference type="OrthoDB" id="219750at2"/>
<dbReference type="InterPro" id="IPR027463">
    <property type="entry name" value="AcrB_DN_DC_subdom"/>
</dbReference>
<dbReference type="InterPro" id="IPR001036">
    <property type="entry name" value="Acrflvin-R"/>
</dbReference>
<dbReference type="Gene3D" id="3.30.70.1430">
    <property type="entry name" value="Multidrug efflux transporter AcrB pore domain"/>
    <property type="match status" value="2"/>
</dbReference>
<dbReference type="Gene3D" id="3.30.70.1440">
    <property type="entry name" value="Multidrug efflux transporter AcrB pore domain"/>
    <property type="match status" value="1"/>
</dbReference>
<dbReference type="SUPFAM" id="SSF82866">
    <property type="entry name" value="Multidrug efflux transporter AcrB transmembrane domain"/>
    <property type="match status" value="2"/>
</dbReference>
<dbReference type="Gene3D" id="3.30.2090.10">
    <property type="entry name" value="Multidrug efflux transporter AcrB TolC docking domain, DN and DC subdomains"/>
    <property type="match status" value="2"/>
</dbReference>
<feature type="transmembrane region" description="Helical" evidence="1">
    <location>
        <begin position="983"/>
        <end position="1010"/>
    </location>
</feature>
<dbReference type="Gene3D" id="1.20.1640.10">
    <property type="entry name" value="Multidrug efflux transporter AcrB transmembrane domain"/>
    <property type="match status" value="2"/>
</dbReference>
<evidence type="ECO:0000256" key="1">
    <source>
        <dbReference type="SAM" id="Phobius"/>
    </source>
</evidence>
<feature type="transmembrane region" description="Helical" evidence="1">
    <location>
        <begin position="937"/>
        <end position="957"/>
    </location>
</feature>
<keyword evidence="1" id="KW-0812">Transmembrane</keyword>
<dbReference type="Pfam" id="PF00873">
    <property type="entry name" value="ACR_tran"/>
    <property type="match status" value="2"/>
</dbReference>
<dbReference type="Gene3D" id="3.30.70.1320">
    <property type="entry name" value="Multidrug efflux transporter AcrB pore domain like"/>
    <property type="match status" value="1"/>
</dbReference>
<dbReference type="PANTHER" id="PTHR32063:SF4">
    <property type="entry name" value="SLR6043 PROTEIN"/>
    <property type="match status" value="1"/>
</dbReference>
<feature type="transmembrane region" description="Helical" evidence="1">
    <location>
        <begin position="1059"/>
        <end position="1089"/>
    </location>
</feature>
<dbReference type="AlphaFoldDB" id="A0A517TSH4"/>
<dbReference type="Proteomes" id="UP000317909">
    <property type="component" value="Chromosome"/>
</dbReference>
<dbReference type="GO" id="GO:0042910">
    <property type="term" value="F:xenobiotic transmembrane transporter activity"/>
    <property type="evidence" value="ECO:0007669"/>
    <property type="project" value="TreeGrafter"/>
</dbReference>
<dbReference type="RefSeq" id="WP_145430500.1">
    <property type="nucleotide sequence ID" value="NZ_CP036339.1"/>
</dbReference>
<sequence length="1135" mass="125596">MLNYIIAFSLKNRMLVLTAAILAASYGLYQLTQMPVDVFPDLNRPTVTIMTEAPGLAPEEVEVLVTRPLEYLLNGATGVQRVRSASGIGLSIVWTEFEWGTDIYRDRQIVAEKLQLAREQLPTDANPVMAPISSIMGEIMLLGLRSTATPENDGEAAEQGMELRTLGEFTVRNRLLAVEGVSQVTVMGGLLKQYQIITSPARLAAQNVTLQELTVAAERANVIAGGGIMERQASEALIRISGQSLDLDDIEQTPILWRTPRPVLIRDVADVRFGGPIRRGDGSVWTRTKDNVVGGPSVIIAIQKQPHADTLDLDARIEDVLDQLQQDLPADVRIERHIFKQADFINAAIHNVSEAVRDGALWVVVILFLFMWNFRVSVSSLTAMPLSILLTVLVFYWFGVTINTMTLGGIAVAIGDLVDDSIVDIENIYRRLKENRRKHRPDNALKVIFLASAEVRNSIVYATLIVALVVMPLFFLSGLEGRIFAPLGVAYIVSLLCSLLVSLTVTPVLGSFLLPNAKFLDEREDPFLLRWLKRGFERILRVTLRHAHAVLAVVAVLVTASMISIFWMGGEFLPPFNEGTLTITLQTEPGTSLTESNRVARRAEEMILQVPEVLSVSRRTGRAELDEHAEGVNSSEIDVRLEEYSRPKPGLAYAALRLIPVAHLWGFEHVGRPRDEVLNDIRERITSLPSVRLNIGQPISHRLDHIMSGVRAQIAVKIFGPDLQELRSAAQDVQTAMSQIPGVVDLQIEPQVEISQLRLRVNHREAARYGLTPGDVAELLETAYKGRSVSQVLDEDRYFDLVVWYDEQSRNDPSQINQTILDTPSGRKVSLGQVATVEETTGPNTLNRENAQRRIVVFCNVEGRDLAGVVRDIRLSLDDAEKRLADLPGSYRIEYGGQFEAQQQANTRLLVMGALSVVGVFALLYKALESWQAAAQVLANIPLAAMGSVIALLLVNWPSAEALAAAHWWQWPKVWVEATSLSVAHWVGFITLIGIVSRNGIMMISHYLHLMRHEGEKFSEQMIIRGTLERLAPVMMTAMTTFIGLLPLLFGAGQTGKEILYPLTVVVFGGMLTSTLLDQIVTPALFYAFGKKAYAGRREPDESEEAAFALAERLFPNRGKAKERAHQGAQTATAH</sequence>
<feature type="transmembrane region" description="Helical" evidence="1">
    <location>
        <begin position="909"/>
        <end position="925"/>
    </location>
</feature>
<keyword evidence="1" id="KW-1133">Transmembrane helix</keyword>
<reference evidence="2 3" key="1">
    <citation type="submission" date="2019-02" db="EMBL/GenBank/DDBJ databases">
        <title>Deep-cultivation of Planctomycetes and their phenomic and genomic characterization uncovers novel biology.</title>
        <authorList>
            <person name="Wiegand S."/>
            <person name="Jogler M."/>
            <person name="Boedeker C."/>
            <person name="Pinto D."/>
            <person name="Vollmers J."/>
            <person name="Rivas-Marin E."/>
            <person name="Kohn T."/>
            <person name="Peeters S.H."/>
            <person name="Heuer A."/>
            <person name="Rast P."/>
            <person name="Oberbeckmann S."/>
            <person name="Bunk B."/>
            <person name="Jeske O."/>
            <person name="Meyerdierks A."/>
            <person name="Storesund J.E."/>
            <person name="Kallscheuer N."/>
            <person name="Luecker S."/>
            <person name="Lage O.M."/>
            <person name="Pohl T."/>
            <person name="Merkel B.J."/>
            <person name="Hornburger P."/>
            <person name="Mueller R.-W."/>
            <person name="Bruemmer F."/>
            <person name="Labrenz M."/>
            <person name="Spormann A.M."/>
            <person name="Op den Camp H."/>
            <person name="Overmann J."/>
            <person name="Amann R."/>
            <person name="Jetten M.S.M."/>
            <person name="Mascher T."/>
            <person name="Medema M.H."/>
            <person name="Devos D.P."/>
            <person name="Kaster A.-K."/>
            <person name="Ovreas L."/>
            <person name="Rohde M."/>
            <person name="Galperin M.Y."/>
            <person name="Jogler C."/>
        </authorList>
    </citation>
    <scope>NUCLEOTIDE SEQUENCE [LARGE SCALE GENOMIC DNA]</scope>
    <source>
        <strain evidence="2 3">I41</strain>
    </source>
</reference>
<dbReference type="SUPFAM" id="SSF82714">
    <property type="entry name" value="Multidrug efflux transporter AcrB TolC docking domain, DN and DC subdomains"/>
    <property type="match status" value="2"/>
</dbReference>
<feature type="transmembrane region" description="Helical" evidence="1">
    <location>
        <begin position="547"/>
        <end position="568"/>
    </location>
</feature>
<feature type="transmembrane region" description="Helical" evidence="1">
    <location>
        <begin position="381"/>
        <end position="399"/>
    </location>
</feature>
<organism evidence="2 3">
    <name type="scientific">Lacipirellula limnantheis</name>
    <dbReference type="NCBI Taxonomy" id="2528024"/>
    <lineage>
        <taxon>Bacteria</taxon>
        <taxon>Pseudomonadati</taxon>
        <taxon>Planctomycetota</taxon>
        <taxon>Planctomycetia</taxon>
        <taxon>Pirellulales</taxon>
        <taxon>Lacipirellulaceae</taxon>
        <taxon>Lacipirellula</taxon>
    </lineage>
</organism>
<evidence type="ECO:0000313" key="2">
    <source>
        <dbReference type="EMBL" id="QDT71318.1"/>
    </source>
</evidence>
<name>A0A517TSH4_9BACT</name>
<keyword evidence="1" id="KW-0472">Membrane</keyword>
<feature type="transmembrane region" description="Helical" evidence="1">
    <location>
        <begin position="1031"/>
        <end position="1053"/>
    </location>
</feature>
<dbReference type="SUPFAM" id="SSF82693">
    <property type="entry name" value="Multidrug efflux transporter AcrB pore domain, PN1, PN2, PC1 and PC2 subdomains"/>
    <property type="match status" value="3"/>
</dbReference>
<evidence type="ECO:0000313" key="3">
    <source>
        <dbReference type="Proteomes" id="UP000317909"/>
    </source>
</evidence>
<feature type="transmembrane region" description="Helical" evidence="1">
    <location>
        <begin position="459"/>
        <end position="477"/>
    </location>
</feature>
<protein>
    <submittedName>
        <fullName evidence="2">Cobalt-zinc-cadmium resistance protein CzcA</fullName>
    </submittedName>
</protein>
<dbReference type="GO" id="GO:0005886">
    <property type="term" value="C:plasma membrane"/>
    <property type="evidence" value="ECO:0007669"/>
    <property type="project" value="TreeGrafter"/>
</dbReference>